<protein>
    <recommendedName>
        <fullName evidence="3">Cadherin domain-containing protein</fullName>
    </recommendedName>
</protein>
<sequence>MEINDFLTIDKLGNSFLAVKGYSENKNRDSGELESYSLEISIQDEKSPFYFDLITVKVKNLNPTVAVESLKNSKTTPVKLANLQMGQFNGRIWINCTDVLPVPTSK</sequence>
<proteinExistence type="predicted"/>
<accession>A0A385ABX6</accession>
<organism evidence="1 2">
    <name type="scientific">Latilactobacillus curvatus</name>
    <name type="common">Lactobacillus curvatus</name>
    <dbReference type="NCBI Taxonomy" id="28038"/>
    <lineage>
        <taxon>Bacteria</taxon>
        <taxon>Bacillati</taxon>
        <taxon>Bacillota</taxon>
        <taxon>Bacilli</taxon>
        <taxon>Lactobacillales</taxon>
        <taxon>Lactobacillaceae</taxon>
        <taxon>Latilactobacillus</taxon>
    </lineage>
</organism>
<reference evidence="1 2" key="1">
    <citation type="submission" date="2018-07" db="EMBL/GenBank/DDBJ databases">
        <title>Lactobacillus curvatus genome sequence.</title>
        <authorList>
            <person name="Prechtl R."/>
        </authorList>
    </citation>
    <scope>NUCLEOTIDE SEQUENCE [LARGE SCALE GENOMIC DNA]</scope>
    <source>
        <strain evidence="1 2">TMW 1.1928</strain>
    </source>
</reference>
<dbReference type="EMBL" id="CP031003">
    <property type="protein sequence ID" value="AXN35078.1"/>
    <property type="molecule type" value="Genomic_DNA"/>
</dbReference>
<evidence type="ECO:0008006" key="3">
    <source>
        <dbReference type="Google" id="ProtNLM"/>
    </source>
</evidence>
<gene>
    <name evidence="1" type="ORF">DT351_01295</name>
</gene>
<dbReference type="Proteomes" id="UP000257607">
    <property type="component" value="Chromosome"/>
</dbReference>
<evidence type="ECO:0000313" key="2">
    <source>
        <dbReference type="Proteomes" id="UP000257607"/>
    </source>
</evidence>
<dbReference type="RefSeq" id="WP_116843387.1">
    <property type="nucleotide sequence ID" value="NZ_CP031003.1"/>
</dbReference>
<evidence type="ECO:0000313" key="1">
    <source>
        <dbReference type="EMBL" id="AXN35078.1"/>
    </source>
</evidence>
<dbReference type="AlphaFoldDB" id="A0A385ABX6"/>
<name>A0A385ABX6_LATCU</name>